<evidence type="ECO:0000256" key="3">
    <source>
        <dbReference type="ARBA" id="ARBA00012261"/>
    </source>
</evidence>
<sequence length="408" mass="45695">MPARPMTDVEQCQGKSNGSENTPWLLQLLHPEACICWRVGQKNAGEKHRRCGQGPGKTRLFATRNYLSTEPPWRVLFFGTDNFAVESLKLLSASRDSNDRVVESLEVVTLSNDVPVKNFADQNKLPVHVWPLGDLQGQFDVGVVVSFGCLLREGLINQFPCGILNVHPSLLPRWRGPAPVFHTILHGDTITGVSVMQIRPKRFDVGPILHQEIYQVPDNFTADQLGATLATKGAQLLIDTLRTLPERITNRREQDEDGATLAPKISTSMSWIVWEEQTCVQIDCLFRAIASRIPLRTIWMGKTIKLLDFAGKCNISLSGRGRIPVPGSMSYQKESNTLAVCCKDGWVGFKVVMLKKRLSAADFYNGYLHQSFQNRYGPPKQECLFHSNRTELHSAGEENSLTQLHAVY</sequence>
<keyword evidence="13" id="KW-1185">Reference proteome</keyword>
<dbReference type="InterPro" id="IPR041711">
    <property type="entry name" value="Met-tRNA-FMT_N"/>
</dbReference>
<gene>
    <name evidence="14" type="primary">LOC106562631</name>
</gene>
<proteinExistence type="inferred from homology"/>
<evidence type="ECO:0000256" key="10">
    <source>
        <dbReference type="ARBA" id="ARBA00057846"/>
    </source>
</evidence>
<dbReference type="FunFam" id="3.40.50.12230:FF:000003">
    <property type="entry name" value="methionyl-tRNA formyltransferase, mitochondrial"/>
    <property type="match status" value="1"/>
</dbReference>
<dbReference type="OMA" id="QPQSNEG"/>
<evidence type="ECO:0000256" key="5">
    <source>
        <dbReference type="ARBA" id="ARBA00022679"/>
    </source>
</evidence>
<keyword evidence="6" id="KW-0648">Protein biosynthesis</keyword>
<evidence type="ECO:0000256" key="7">
    <source>
        <dbReference type="ARBA" id="ARBA00022946"/>
    </source>
</evidence>
<keyword evidence="8" id="KW-0496">Mitochondrion</keyword>
<dbReference type="OrthoDB" id="10268103at2759"/>
<dbReference type="InterPro" id="IPR036477">
    <property type="entry name" value="Formyl_transf_N_sf"/>
</dbReference>
<feature type="domain" description="Formyl transferase C-terminal" evidence="12">
    <location>
        <begin position="264"/>
        <end position="367"/>
    </location>
</feature>
<dbReference type="GO" id="GO:0005739">
    <property type="term" value="C:mitochondrion"/>
    <property type="evidence" value="ECO:0007669"/>
    <property type="project" value="UniProtKB-SubCell"/>
</dbReference>
<dbReference type="NCBIfam" id="TIGR00460">
    <property type="entry name" value="fmt"/>
    <property type="match status" value="1"/>
</dbReference>
<dbReference type="InterPro" id="IPR002376">
    <property type="entry name" value="Formyl_transf_N"/>
</dbReference>
<evidence type="ECO:0000313" key="13">
    <source>
        <dbReference type="Proteomes" id="UP001652741"/>
    </source>
</evidence>
<organism evidence="13 14">
    <name type="scientific">Salmo salar</name>
    <name type="common">Atlantic salmon</name>
    <dbReference type="NCBI Taxonomy" id="8030"/>
    <lineage>
        <taxon>Eukaryota</taxon>
        <taxon>Metazoa</taxon>
        <taxon>Chordata</taxon>
        <taxon>Craniata</taxon>
        <taxon>Vertebrata</taxon>
        <taxon>Euteleostomi</taxon>
        <taxon>Actinopterygii</taxon>
        <taxon>Neopterygii</taxon>
        <taxon>Teleostei</taxon>
        <taxon>Protacanthopterygii</taxon>
        <taxon>Salmoniformes</taxon>
        <taxon>Salmonidae</taxon>
        <taxon>Salmoninae</taxon>
        <taxon>Salmo</taxon>
    </lineage>
</organism>
<evidence type="ECO:0000313" key="14">
    <source>
        <dbReference type="RefSeq" id="XP_013983067.1"/>
    </source>
</evidence>
<evidence type="ECO:0000256" key="1">
    <source>
        <dbReference type="ARBA" id="ARBA00004173"/>
    </source>
</evidence>
<dbReference type="RefSeq" id="XP_013983067.1">
    <property type="nucleotide sequence ID" value="XM_014127592.2"/>
</dbReference>
<comment type="catalytic activity">
    <reaction evidence="9">
        <text>L-methionyl-tRNA(fMet) + (6R)-10-formyltetrahydrofolate = N-formyl-L-methionyl-tRNA(fMet) + (6S)-5,6,7,8-tetrahydrofolate + H(+)</text>
        <dbReference type="Rhea" id="RHEA:24380"/>
        <dbReference type="Rhea" id="RHEA-COMP:9952"/>
        <dbReference type="Rhea" id="RHEA-COMP:9953"/>
        <dbReference type="ChEBI" id="CHEBI:15378"/>
        <dbReference type="ChEBI" id="CHEBI:57453"/>
        <dbReference type="ChEBI" id="CHEBI:78530"/>
        <dbReference type="ChEBI" id="CHEBI:78844"/>
        <dbReference type="ChEBI" id="CHEBI:195366"/>
        <dbReference type="EC" id="2.1.2.9"/>
    </reaction>
    <physiologicalReaction direction="left-to-right" evidence="9">
        <dbReference type="Rhea" id="RHEA:24381"/>
    </physiologicalReaction>
</comment>
<evidence type="ECO:0000256" key="8">
    <source>
        <dbReference type="ARBA" id="ARBA00023128"/>
    </source>
</evidence>
<name>A0A1S3KWL8_SALSA</name>
<evidence type="ECO:0000256" key="9">
    <source>
        <dbReference type="ARBA" id="ARBA00052555"/>
    </source>
</evidence>
<evidence type="ECO:0000256" key="6">
    <source>
        <dbReference type="ARBA" id="ARBA00022917"/>
    </source>
</evidence>
<dbReference type="CDD" id="cd08646">
    <property type="entry name" value="FMT_core_Met-tRNA-FMT_N"/>
    <property type="match status" value="1"/>
</dbReference>
<dbReference type="Gene3D" id="3.40.50.12230">
    <property type="match status" value="1"/>
</dbReference>
<feature type="domain" description="Formyl transferase N-terminal" evidence="11">
    <location>
        <begin position="138"/>
        <end position="240"/>
    </location>
</feature>
<dbReference type="SUPFAM" id="SSF53328">
    <property type="entry name" value="Formyltransferase"/>
    <property type="match status" value="1"/>
</dbReference>
<dbReference type="InterPro" id="IPR005794">
    <property type="entry name" value="Fmt"/>
</dbReference>
<comment type="similarity">
    <text evidence="2">Belongs to the Fmt family.</text>
</comment>
<accession>A0A1S3KWL8</accession>
<dbReference type="InterPro" id="IPR005793">
    <property type="entry name" value="Formyl_trans_C"/>
</dbReference>
<dbReference type="PANTHER" id="PTHR11138">
    <property type="entry name" value="METHIONYL-TRNA FORMYLTRANSFERASE"/>
    <property type="match status" value="1"/>
</dbReference>
<dbReference type="KEGG" id="sasa:106562631"/>
<dbReference type="Pfam" id="PF02911">
    <property type="entry name" value="Formyl_trans_C"/>
    <property type="match status" value="1"/>
</dbReference>
<dbReference type="GeneID" id="106562631"/>
<dbReference type="PaxDb" id="8030-ENSSSAP00000017686"/>
<dbReference type="GO" id="GO:0004479">
    <property type="term" value="F:methionyl-tRNA formyltransferase activity"/>
    <property type="evidence" value="ECO:0007669"/>
    <property type="project" value="UniProtKB-EC"/>
</dbReference>
<dbReference type="Proteomes" id="UP001652741">
    <property type="component" value="Chromosome ssa11"/>
</dbReference>
<dbReference type="Bgee" id="ENSSSAG00000008423">
    <property type="expression patterns" value="Expressed in muscle tissue and 25 other cell types or tissues"/>
</dbReference>
<protein>
    <recommendedName>
        <fullName evidence="4">Methionyl-tRNA formyltransferase, mitochondrial</fullName>
        <ecNumber evidence="3">2.1.2.9</ecNumber>
    </recommendedName>
</protein>
<comment type="subcellular location">
    <subcellularLocation>
        <location evidence="1">Mitochondrion</location>
    </subcellularLocation>
</comment>
<dbReference type="Pfam" id="PF00551">
    <property type="entry name" value="Formyl_trans_N"/>
    <property type="match status" value="1"/>
</dbReference>
<dbReference type="EC" id="2.1.2.9" evidence="3"/>
<evidence type="ECO:0000256" key="4">
    <source>
        <dbReference type="ARBA" id="ARBA00014185"/>
    </source>
</evidence>
<dbReference type="STRING" id="8030.ENSSSAP00000017686"/>
<evidence type="ECO:0000256" key="2">
    <source>
        <dbReference type="ARBA" id="ARBA00010699"/>
    </source>
</evidence>
<keyword evidence="5" id="KW-0808">Transferase</keyword>
<keyword evidence="7" id="KW-0809">Transit peptide</keyword>
<evidence type="ECO:0000259" key="11">
    <source>
        <dbReference type="Pfam" id="PF00551"/>
    </source>
</evidence>
<comment type="function">
    <text evidence="10">Methionyl-tRNA formyltransferase that formylates methionyl-tRNA in mitochondria and is crucial for translation initiation.</text>
</comment>
<evidence type="ECO:0000259" key="12">
    <source>
        <dbReference type="Pfam" id="PF02911"/>
    </source>
</evidence>
<reference evidence="14" key="1">
    <citation type="submission" date="2025-08" db="UniProtKB">
        <authorList>
            <consortium name="RefSeq"/>
        </authorList>
    </citation>
    <scope>IDENTIFICATION</scope>
</reference>
<dbReference type="PANTHER" id="PTHR11138:SF5">
    <property type="entry name" value="METHIONYL-TRNA FORMYLTRANSFERASE, MITOCHONDRIAL"/>
    <property type="match status" value="1"/>
</dbReference>
<dbReference type="AlphaFoldDB" id="A0A1S3KWL8"/>